<organism evidence="1 2">
    <name type="scientific">Actinacidiphila epipremni</name>
    <dbReference type="NCBI Taxonomy" id="2053013"/>
    <lineage>
        <taxon>Bacteria</taxon>
        <taxon>Bacillati</taxon>
        <taxon>Actinomycetota</taxon>
        <taxon>Actinomycetes</taxon>
        <taxon>Kitasatosporales</taxon>
        <taxon>Streptomycetaceae</taxon>
        <taxon>Actinacidiphila</taxon>
    </lineage>
</organism>
<dbReference type="RefSeq" id="WP_167982151.1">
    <property type="nucleotide sequence ID" value="NZ_JAATEJ010000004.1"/>
</dbReference>
<dbReference type="Gene3D" id="3.90.640.10">
    <property type="entry name" value="Actin, Chain A, domain 4"/>
    <property type="match status" value="1"/>
</dbReference>
<dbReference type="SUPFAM" id="SSF53067">
    <property type="entry name" value="Actin-like ATPase domain"/>
    <property type="match status" value="2"/>
</dbReference>
<dbReference type="Proteomes" id="UP000734511">
    <property type="component" value="Unassembled WGS sequence"/>
</dbReference>
<evidence type="ECO:0000313" key="2">
    <source>
        <dbReference type="Proteomes" id="UP000734511"/>
    </source>
</evidence>
<protein>
    <submittedName>
        <fullName evidence="1">HSP70 family protein</fullName>
    </submittedName>
</protein>
<sequence>MISPYPVVAAIDFGTHGTGYAWTEVGDESGPGPARLTMQIREQWPGTLGHYPKDLSAVLLDPSGQPAAWGHEAGEEWARRCEEGDQQGYTYAQGFKMALRPGAMLTMSSLGDQAASIDTPAKAYPLVVAYLRRMYRITLEEIEGSGYLERQIRWCLTIPAIWDDAEKQLMRDAAVEAGMPAEQDRLILAREPEAAALYCQIHLARVIAARDEDGTAELTRSGSRFMVVDCGGGTVDITAYRVAPADSGERRRLIEIGKVSGGKIGSEFINQAFADRVLTDRLGGPQVVERIRRERPHALRELMQHWESGKIAVTATMDAAGRLTIDRPVYVPLPRAVDPLISDETRARLRGFPGGSESRIVVSPEEVRVLFDTVLKSLAELVEQQLKEMRNRDGAPDGPERLLLVGGLSSSPYLKQRLLAHFGDGVVMMRTTEPAAAVLRGAVLLGYDPELIISRRSRYTYGCAVVWDFEPGRDPVSKRIYDPEGNAKCSNRFMIFVRNGDTVETGSVEEPKSFSPLYADMKSVVFQFFRTLTEQPRYIDEPGCEAIGTLTVELGSAMTLPLAQRNVLVHLGFGDAEISVRAVNQHSGQELDTTLRFDGGY</sequence>
<dbReference type="Gene3D" id="3.30.420.40">
    <property type="match status" value="2"/>
</dbReference>
<proteinExistence type="predicted"/>
<accession>A0ABX0ZHH8</accession>
<dbReference type="CDD" id="cd10229">
    <property type="entry name" value="ASKHA_NBD_HSP70_HSPA12"/>
    <property type="match status" value="1"/>
</dbReference>
<gene>
    <name evidence="1" type="ORF">HCN08_07670</name>
</gene>
<dbReference type="PANTHER" id="PTHR14187">
    <property type="entry name" value="ALPHA KINASE/ELONGATION FACTOR 2 KINASE"/>
    <property type="match status" value="1"/>
</dbReference>
<dbReference type="PANTHER" id="PTHR14187:SF5">
    <property type="entry name" value="HEAT SHOCK 70 KDA PROTEIN 12A"/>
    <property type="match status" value="1"/>
</dbReference>
<name>A0ABX0ZHH8_9ACTN</name>
<comment type="caution">
    <text evidence="1">The sequence shown here is derived from an EMBL/GenBank/DDBJ whole genome shotgun (WGS) entry which is preliminary data.</text>
</comment>
<keyword evidence="2" id="KW-1185">Reference proteome</keyword>
<dbReference type="InterPro" id="IPR043129">
    <property type="entry name" value="ATPase_NBD"/>
</dbReference>
<evidence type="ECO:0000313" key="1">
    <source>
        <dbReference type="EMBL" id="NJP43278.1"/>
    </source>
</evidence>
<reference evidence="1 2" key="1">
    <citation type="submission" date="2020-03" db="EMBL/GenBank/DDBJ databases">
        <title>WGS of actinomycetes isolated from Thailand.</title>
        <authorList>
            <person name="Thawai C."/>
        </authorList>
    </citation>
    <scope>NUCLEOTIDE SEQUENCE [LARGE SCALE GENOMIC DNA]</scope>
    <source>
        <strain evidence="1 2">PRB2-1</strain>
    </source>
</reference>
<dbReference type="EMBL" id="JAATEJ010000004">
    <property type="protein sequence ID" value="NJP43278.1"/>
    <property type="molecule type" value="Genomic_DNA"/>
</dbReference>